<proteinExistence type="predicted"/>
<dbReference type="GO" id="GO:0009307">
    <property type="term" value="P:DNA restriction-modification system"/>
    <property type="evidence" value="ECO:0007669"/>
    <property type="project" value="InterPro"/>
</dbReference>
<dbReference type="Proteomes" id="UP000016412">
    <property type="component" value="Unassembled WGS sequence"/>
</dbReference>
<keyword evidence="1" id="KW-0677">Repeat</keyword>
<reference evidence="7 8" key="1">
    <citation type="submission" date="2013-08" db="EMBL/GenBank/DDBJ databases">
        <authorList>
            <person name="Durkin A.S."/>
            <person name="Haft D.R."/>
            <person name="McCorrison J."/>
            <person name="Torralba M."/>
            <person name="Gillis M."/>
            <person name="Haft D.H."/>
            <person name="Methe B."/>
            <person name="Sutton G."/>
            <person name="Nelson K.E."/>
        </authorList>
    </citation>
    <scope>NUCLEOTIDE SEQUENCE [LARGE SCALE GENOMIC DNA]</scope>
    <source>
        <strain evidence="6 8">ATCC 35536</strain>
        <strain evidence="5 7">VPI DR56BR1116</strain>
    </source>
</reference>
<evidence type="ECO:0000256" key="2">
    <source>
        <dbReference type="ARBA" id="ARBA00022803"/>
    </source>
</evidence>
<dbReference type="eggNOG" id="COG0457">
    <property type="taxonomic scope" value="Bacteria"/>
</dbReference>
<organism evidence="5 7">
    <name type="scientific">Treponema socranskii subsp. socranskii VPI DR56BR1116 = ATCC 35536</name>
    <dbReference type="NCBI Taxonomy" id="1125725"/>
    <lineage>
        <taxon>Bacteria</taxon>
        <taxon>Pseudomonadati</taxon>
        <taxon>Spirochaetota</taxon>
        <taxon>Spirochaetia</taxon>
        <taxon>Spirochaetales</taxon>
        <taxon>Treponemataceae</taxon>
        <taxon>Treponema</taxon>
    </lineage>
</organism>
<evidence type="ECO:0000313" key="8">
    <source>
        <dbReference type="Proteomes" id="UP000016646"/>
    </source>
</evidence>
<dbReference type="Pfam" id="PF04471">
    <property type="entry name" value="Mrr_cat"/>
    <property type="match status" value="1"/>
</dbReference>
<evidence type="ECO:0000313" key="7">
    <source>
        <dbReference type="Proteomes" id="UP000016412"/>
    </source>
</evidence>
<name>U1GSG4_TRESO</name>
<comment type="caution">
    <text evidence="5">The sequence shown here is derived from an EMBL/GenBank/DDBJ whole genome shotgun (WGS) entry which is preliminary data.</text>
</comment>
<dbReference type="Proteomes" id="UP000016646">
    <property type="component" value="Unassembled WGS sequence"/>
</dbReference>
<dbReference type="InterPro" id="IPR013105">
    <property type="entry name" value="TPR_2"/>
</dbReference>
<dbReference type="PANTHER" id="PTHR45586:SF1">
    <property type="entry name" value="LIPOPOLYSACCHARIDE ASSEMBLY PROTEIN B"/>
    <property type="match status" value="1"/>
</dbReference>
<dbReference type="AlphaFoldDB" id="U1GSG4"/>
<dbReference type="InterPro" id="IPR011856">
    <property type="entry name" value="tRNA_endonuc-like_dom_sf"/>
</dbReference>
<dbReference type="Gene3D" id="3.40.1350.10">
    <property type="match status" value="1"/>
</dbReference>
<dbReference type="InterPro" id="IPR011990">
    <property type="entry name" value="TPR-like_helical_dom_sf"/>
</dbReference>
<sequence>MDAAISILIVIVSAAVVASLIVALRSAAVRGEGTGGRQKGRRLVIRECSKKLARDPRNVQALLTLGELYYDERNWDKAFPLYNLLFDLIPTHVEIDAGKIACRQGISAFHSNKFEDAERGLLSACKFEPDNFDANFYLGRLMYQKNEYEKAILCLRKARSINPEAEETDEPLGLSYFKSQHYRESIPFLCRVLDENPTDKDALFAIATAMDKTGYGDKALKVFMHLRPDPQYGARSCLSAGLIHEHINQYQLAEQDYEIGLKLEEVPLDLQTTLRYRLANVCLAQKNIGKALAHLKTIQDTVPGYKDVPALIQRYQELNTNANLQTYLMSPTGDFVALCRRFVASYYSDATVKIEDATVTQEFVEILCTVDTPRWEDSEMFRFYRSTGAIGELYVRDFHAKLRDMKCDKGFCITAGAFTEGAHKFSEGRPIDLIEKGRLVSMLKKLM</sequence>
<dbReference type="InterPro" id="IPR019734">
    <property type="entry name" value="TPR_rpt"/>
</dbReference>
<feature type="repeat" description="TPR" evidence="3">
    <location>
        <begin position="59"/>
        <end position="92"/>
    </location>
</feature>
<gene>
    <name evidence="6" type="ORF">HMPREF0860_2155</name>
    <name evidence="5" type="ORF">HMPREF1325_0866</name>
</gene>
<evidence type="ECO:0000313" key="6">
    <source>
        <dbReference type="EMBL" id="ERK00139.1"/>
    </source>
</evidence>
<evidence type="ECO:0000313" key="5">
    <source>
        <dbReference type="EMBL" id="ERF60905.1"/>
    </source>
</evidence>
<dbReference type="Gene3D" id="1.25.40.10">
    <property type="entry name" value="Tetratricopeptide repeat domain"/>
    <property type="match status" value="3"/>
</dbReference>
<dbReference type="GO" id="GO:0004519">
    <property type="term" value="F:endonuclease activity"/>
    <property type="evidence" value="ECO:0007669"/>
    <property type="project" value="InterPro"/>
</dbReference>
<dbReference type="Pfam" id="PF07719">
    <property type="entry name" value="TPR_2"/>
    <property type="match status" value="1"/>
</dbReference>
<keyword evidence="8" id="KW-1185">Reference proteome</keyword>
<evidence type="ECO:0000256" key="1">
    <source>
        <dbReference type="ARBA" id="ARBA00022737"/>
    </source>
</evidence>
<dbReference type="SMART" id="SM00028">
    <property type="entry name" value="TPR"/>
    <property type="match status" value="5"/>
</dbReference>
<dbReference type="EMBL" id="AUZJ01000023">
    <property type="protein sequence ID" value="ERF60905.1"/>
    <property type="molecule type" value="Genomic_DNA"/>
</dbReference>
<dbReference type="PROSITE" id="PS50005">
    <property type="entry name" value="TPR"/>
    <property type="match status" value="2"/>
</dbReference>
<dbReference type="InterPro" id="IPR051012">
    <property type="entry name" value="CellSynth/LPSAsmb/PSIAsmb"/>
</dbReference>
<accession>U1GSG4</accession>
<evidence type="ECO:0000256" key="3">
    <source>
        <dbReference type="PROSITE-ProRule" id="PRU00339"/>
    </source>
</evidence>
<dbReference type="OrthoDB" id="350064at2"/>
<dbReference type="STRING" id="1125725.HMPREF1325_0866"/>
<dbReference type="PATRIC" id="fig|1125725.3.peg.1117"/>
<keyword evidence="2 3" id="KW-0802">TPR repeat</keyword>
<dbReference type="PANTHER" id="PTHR45586">
    <property type="entry name" value="TPR REPEAT-CONTAINING PROTEIN PA4667"/>
    <property type="match status" value="1"/>
</dbReference>
<feature type="repeat" description="TPR" evidence="3">
    <location>
        <begin position="132"/>
        <end position="165"/>
    </location>
</feature>
<dbReference type="RefSeq" id="WP_021330120.1">
    <property type="nucleotide sequence ID" value="NZ_AUZJ01000023.1"/>
</dbReference>
<feature type="domain" description="Restriction endonuclease type IV Mrr" evidence="4">
    <location>
        <begin position="385"/>
        <end position="443"/>
    </location>
</feature>
<evidence type="ECO:0000259" key="4">
    <source>
        <dbReference type="Pfam" id="PF04471"/>
    </source>
</evidence>
<dbReference type="InterPro" id="IPR007560">
    <property type="entry name" value="Restrct_endonuc_IV_Mrr"/>
</dbReference>
<protein>
    <submittedName>
        <fullName evidence="5">Tetratricopeptide repeat protein</fullName>
    </submittedName>
</protein>
<dbReference type="EMBL" id="AVQI01000068">
    <property type="protein sequence ID" value="ERK00139.1"/>
    <property type="molecule type" value="Genomic_DNA"/>
</dbReference>
<dbReference type="SUPFAM" id="SSF48452">
    <property type="entry name" value="TPR-like"/>
    <property type="match status" value="1"/>
</dbReference>
<dbReference type="GO" id="GO:0003677">
    <property type="term" value="F:DNA binding"/>
    <property type="evidence" value="ECO:0007669"/>
    <property type="project" value="InterPro"/>
</dbReference>